<organism evidence="2 3">
    <name type="scientific">Sphingomonas lycopersici</name>
    <dbReference type="NCBI Taxonomy" id="2951807"/>
    <lineage>
        <taxon>Bacteria</taxon>
        <taxon>Pseudomonadati</taxon>
        <taxon>Pseudomonadota</taxon>
        <taxon>Alphaproteobacteria</taxon>
        <taxon>Sphingomonadales</taxon>
        <taxon>Sphingomonadaceae</taxon>
        <taxon>Sphingomonas</taxon>
    </lineage>
</organism>
<feature type="chain" id="PRO_5041225061" description="Energy transducer TonB" evidence="1">
    <location>
        <begin position="31"/>
        <end position="158"/>
    </location>
</feature>
<gene>
    <name evidence="2" type="ORF">NEE01_00480</name>
</gene>
<accession>A0AA41ZCL1</accession>
<evidence type="ECO:0000256" key="1">
    <source>
        <dbReference type="SAM" id="SignalP"/>
    </source>
</evidence>
<proteinExistence type="predicted"/>
<dbReference type="PROSITE" id="PS51318">
    <property type="entry name" value="TAT"/>
    <property type="match status" value="1"/>
</dbReference>
<keyword evidence="3" id="KW-1185">Reference proteome</keyword>
<evidence type="ECO:0008006" key="4">
    <source>
        <dbReference type="Google" id="ProtNLM"/>
    </source>
</evidence>
<reference evidence="2" key="1">
    <citation type="submission" date="2022-06" db="EMBL/GenBank/DDBJ databases">
        <title>Sphingomonas sp. nov. isolated from rhizosphere soil of tomato.</title>
        <authorList>
            <person name="Dong H."/>
            <person name="Gao R."/>
        </authorList>
    </citation>
    <scope>NUCLEOTIDE SEQUENCE</scope>
    <source>
        <strain evidence="2">MMSM24</strain>
    </source>
</reference>
<sequence>MTDPHRRRAFRRFVSGLAAALGVASGPAGAASAQSISPDAAPPAWIAYAGIVSETVRARLTGDDPAAMRLSDDIARLPGADPQEGITLKVAFWIDGNGRITRIEHAPFAQQPANDDLQALLVGLSLAQSPPEKMLLPLRLAIRIKPKPRTTPASPDKN</sequence>
<evidence type="ECO:0000313" key="3">
    <source>
        <dbReference type="Proteomes" id="UP001165565"/>
    </source>
</evidence>
<comment type="caution">
    <text evidence="2">The sequence shown here is derived from an EMBL/GenBank/DDBJ whole genome shotgun (WGS) entry which is preliminary data.</text>
</comment>
<feature type="signal peptide" evidence="1">
    <location>
        <begin position="1"/>
        <end position="30"/>
    </location>
</feature>
<dbReference type="InterPro" id="IPR006311">
    <property type="entry name" value="TAT_signal"/>
</dbReference>
<dbReference type="AlphaFoldDB" id="A0AA41ZCL1"/>
<protein>
    <recommendedName>
        <fullName evidence="4">Energy transducer TonB</fullName>
    </recommendedName>
</protein>
<dbReference type="EMBL" id="JANFAV010000001">
    <property type="protein sequence ID" value="MCW6533248.1"/>
    <property type="molecule type" value="Genomic_DNA"/>
</dbReference>
<dbReference type="Proteomes" id="UP001165565">
    <property type="component" value="Unassembled WGS sequence"/>
</dbReference>
<name>A0AA41ZCL1_9SPHN</name>
<keyword evidence="1" id="KW-0732">Signal</keyword>
<evidence type="ECO:0000313" key="2">
    <source>
        <dbReference type="EMBL" id="MCW6533248.1"/>
    </source>
</evidence>
<dbReference type="RefSeq" id="WP_179514447.1">
    <property type="nucleotide sequence ID" value="NZ_JANFAV010000001.1"/>
</dbReference>